<dbReference type="GO" id="GO:0016226">
    <property type="term" value="P:iron-sulfur cluster assembly"/>
    <property type="evidence" value="ECO:0007669"/>
    <property type="project" value="InterPro"/>
</dbReference>
<evidence type="ECO:0000313" key="3">
    <source>
        <dbReference type="Proteomes" id="UP000245086"/>
    </source>
</evidence>
<sequence length="394" mass="41690">MVLDTPTLSPGEAMVLAGLPMTEAGDAARDSLKASGLPNRRVEAFKWTDLRAALSEPVADPDGSAGLIPACLQEALVLDFAPDGFGLEGDKDEGLIIETEHSLPMDGAGPVAVLAAGRAPRAVVLRVTSPQTRPIVLRRHPGAPMRLRIELADKAELTLIDMGLAAAGLATGLIEADVGAGARLIRYSVQRGGAQAIDLTHTSVEVANGGSYAAVSLMFGAKLARAETTVCLAGSTARCDLSGAYLLAGQSHADMTIRVVHRAPGSETREVFKGAVQDRARGVFQGKILVERAAQQTDARQNHHALMLSEGAEIDVKPELEIYADDVQCAHGNTIGALDDQALFYMRQRGIDAVTARALLVEAFVTEVFDAMTDPGLRDWFVGLARDWLAEVRA</sequence>
<proteinExistence type="predicted"/>
<feature type="domain" description="SUF system FeS cluster assembly SufBD core" evidence="1">
    <location>
        <begin position="145"/>
        <end position="364"/>
    </location>
</feature>
<dbReference type="PANTHER" id="PTHR43575">
    <property type="entry name" value="PROTEIN ABCI7, CHLOROPLASTIC"/>
    <property type="match status" value="1"/>
</dbReference>
<comment type="caution">
    <text evidence="2">The sequence shown here is derived from an EMBL/GenBank/DDBJ whole genome shotgun (WGS) entry which is preliminary data.</text>
</comment>
<evidence type="ECO:0000259" key="1">
    <source>
        <dbReference type="Pfam" id="PF01458"/>
    </source>
</evidence>
<dbReference type="NCBIfam" id="TIGR01981">
    <property type="entry name" value="sufD"/>
    <property type="match status" value="1"/>
</dbReference>
<name>A0A2P2EBC1_9PROT</name>
<dbReference type="EMBL" id="BFBR01000006">
    <property type="protein sequence ID" value="GBF58365.1"/>
    <property type="molecule type" value="Genomic_DNA"/>
</dbReference>
<dbReference type="InterPro" id="IPR000825">
    <property type="entry name" value="SUF_FeS_clus_asmbl_SufBD_core"/>
</dbReference>
<evidence type="ECO:0000313" key="2">
    <source>
        <dbReference type="EMBL" id="GBF58365.1"/>
    </source>
</evidence>
<dbReference type="InterPro" id="IPR055346">
    <property type="entry name" value="Fe-S_cluster_assembly_SufBD"/>
</dbReference>
<gene>
    <name evidence="2" type="primary">sufD</name>
    <name evidence="2" type="ORF">PbB2_02046</name>
</gene>
<reference evidence="2" key="1">
    <citation type="journal article" date="2018" name="Genome Announc.">
        <title>Draft Genome Sequence of "Candidatus Phycosocius bacilliformis," an Alphaproteobacterial Ectosymbiont of the Hydrocarbon-Producing Green Alga Botryococcus braunii.</title>
        <authorList>
            <person name="Tanabe Y."/>
            <person name="Yamaguchi H."/>
            <person name="Watanabe M.M."/>
        </authorList>
    </citation>
    <scope>NUCLEOTIDE SEQUENCE [LARGE SCALE GENOMIC DNA]</scope>
    <source>
        <strain evidence="2">BOTRYCO-2</strain>
    </source>
</reference>
<accession>A0A2P2EBC1</accession>
<dbReference type="PANTHER" id="PTHR43575:SF1">
    <property type="entry name" value="PROTEIN ABCI7, CHLOROPLASTIC"/>
    <property type="match status" value="1"/>
</dbReference>
<dbReference type="RefSeq" id="WP_108985230.1">
    <property type="nucleotide sequence ID" value="NZ_BFBR01000006.1"/>
</dbReference>
<dbReference type="Pfam" id="PF01458">
    <property type="entry name" value="SUFBD_core"/>
    <property type="match status" value="1"/>
</dbReference>
<protein>
    <submittedName>
        <fullName evidence="2">FeS cluster assembly protein SufD</fullName>
    </submittedName>
</protein>
<dbReference type="Proteomes" id="UP000245086">
    <property type="component" value="Unassembled WGS sequence"/>
</dbReference>
<organism evidence="2 3">
    <name type="scientific">Candidatus Phycosocius bacilliformis</name>
    <dbReference type="NCBI Taxonomy" id="1445552"/>
    <lineage>
        <taxon>Bacteria</taxon>
        <taxon>Pseudomonadati</taxon>
        <taxon>Pseudomonadota</taxon>
        <taxon>Alphaproteobacteria</taxon>
        <taxon>Caulobacterales</taxon>
        <taxon>Caulobacterales incertae sedis</taxon>
        <taxon>Candidatus Phycosocius</taxon>
    </lineage>
</organism>
<dbReference type="AlphaFoldDB" id="A0A2P2EBC1"/>
<dbReference type="SUPFAM" id="SSF101960">
    <property type="entry name" value="Stabilizer of iron transporter SufD"/>
    <property type="match status" value="1"/>
</dbReference>
<dbReference type="InterPro" id="IPR011542">
    <property type="entry name" value="SUF_FeS_clus_asmbl_SufD"/>
</dbReference>
<dbReference type="OrthoDB" id="9768262at2"/>
<keyword evidence="3" id="KW-1185">Reference proteome</keyword>
<dbReference type="InterPro" id="IPR037284">
    <property type="entry name" value="SUF_FeS_clus_asmbl_SufBD_sf"/>
</dbReference>